<organism evidence="2 3">
    <name type="scientific">Candidatus Magasanikbacteria bacterium GW2011_GWA2_50_22</name>
    <dbReference type="NCBI Taxonomy" id="1619043"/>
    <lineage>
        <taxon>Bacteria</taxon>
        <taxon>Candidatus Magasanikiibacteriota</taxon>
    </lineage>
</organism>
<keyword evidence="1" id="KW-1133">Transmembrane helix</keyword>
<evidence type="ECO:0000313" key="2">
    <source>
        <dbReference type="EMBL" id="KKW17447.1"/>
    </source>
</evidence>
<dbReference type="SUPFAM" id="SSF69304">
    <property type="entry name" value="Tricorn protease N-terminal domain"/>
    <property type="match status" value="1"/>
</dbReference>
<name>A0A0G1YR04_9BACT</name>
<reference evidence="2 3" key="1">
    <citation type="journal article" date="2015" name="Nature">
        <title>rRNA introns, odd ribosomes, and small enigmatic genomes across a large radiation of phyla.</title>
        <authorList>
            <person name="Brown C.T."/>
            <person name="Hug L.A."/>
            <person name="Thomas B.C."/>
            <person name="Sharon I."/>
            <person name="Castelle C.J."/>
            <person name="Singh A."/>
            <person name="Wilkins M.J."/>
            <person name="Williams K.H."/>
            <person name="Banfield J.F."/>
        </authorList>
    </citation>
    <scope>NUCLEOTIDE SEQUENCE [LARGE SCALE GENOMIC DNA]</scope>
</reference>
<gene>
    <name evidence="2" type="ORF">UY58_C0003G0024</name>
</gene>
<keyword evidence="1" id="KW-0812">Transmembrane</keyword>
<dbReference type="Proteomes" id="UP000033982">
    <property type="component" value="Unassembled WGS sequence"/>
</dbReference>
<evidence type="ECO:0000256" key="1">
    <source>
        <dbReference type="SAM" id="Phobius"/>
    </source>
</evidence>
<accession>A0A0G1YR04</accession>
<dbReference type="EMBL" id="LCQN01000003">
    <property type="protein sequence ID" value="KKW17447.1"/>
    <property type="molecule type" value="Genomic_DNA"/>
</dbReference>
<proteinExistence type="predicted"/>
<keyword evidence="1" id="KW-0472">Membrane</keyword>
<comment type="caution">
    <text evidence="2">The sequence shown here is derived from an EMBL/GenBank/DDBJ whole genome shotgun (WGS) entry which is preliminary data.</text>
</comment>
<sequence length="443" mass="47127">MTTPKTFLNYAITITILLLIGGLAGWYYFLNKQKQDIAERDAGRGLGSPPPSFGGDVGSTYSNVSGVEGGAAGKEGKAPPRLWHVTKTPVAGMGFVNTEKKTAGSSATLSPQLYFAERGTGYILRADTATSILTRLTNKLFPKTYEALFDSNGSVILRSVDDAGRITSFAGVSGQGASSTPASEKRASDSAEAASSLFGKYLDSDIRAVAVTPDTRELLLLAPDGSGGSHVVLSSWDGKKQKTIFTSPLSGWKPFALSDGKVFLSLLPSDNAAGYAFEVKSGVLIPRLRNVSGLGFLPRSSDAVLFSQSSGGDVSLFSSPKKDSAPILLPLKTVADKCVWAPTPLAKGKKVPVGEQGPLIAYCAVPDYFATKTFLTDWYTGALHASDTWWRIDTISGEVSPLLESGDSDEKFDVENPIIDDAGEQIAFMDAKDKSLWLLRIQK</sequence>
<protein>
    <submittedName>
        <fullName evidence="2">Uncharacterized protein</fullName>
    </submittedName>
</protein>
<dbReference type="AlphaFoldDB" id="A0A0G1YR04"/>
<evidence type="ECO:0000313" key="3">
    <source>
        <dbReference type="Proteomes" id="UP000033982"/>
    </source>
</evidence>
<feature type="transmembrane region" description="Helical" evidence="1">
    <location>
        <begin position="7"/>
        <end position="29"/>
    </location>
</feature>